<dbReference type="SFLD" id="SFLDG01387">
    <property type="entry name" value="BtrN-like_SPASM_domain_contain"/>
    <property type="match status" value="1"/>
</dbReference>
<dbReference type="EMBL" id="LSFI01000008">
    <property type="protein sequence ID" value="OAG28274.1"/>
    <property type="molecule type" value="Genomic_DNA"/>
</dbReference>
<dbReference type="InterPro" id="IPR013785">
    <property type="entry name" value="Aldolase_TIM"/>
</dbReference>
<dbReference type="GO" id="GO:0046872">
    <property type="term" value="F:metal ion binding"/>
    <property type="evidence" value="ECO:0007669"/>
    <property type="project" value="UniProtKB-KW"/>
</dbReference>
<dbReference type="InterPro" id="IPR007197">
    <property type="entry name" value="rSAM"/>
</dbReference>
<dbReference type="GO" id="GO:0003824">
    <property type="term" value="F:catalytic activity"/>
    <property type="evidence" value="ECO:0007669"/>
    <property type="project" value="InterPro"/>
</dbReference>
<dbReference type="STRING" id="1795632.TH606_02680"/>
<evidence type="ECO:0000313" key="8">
    <source>
        <dbReference type="EMBL" id="OAG28274.1"/>
    </source>
</evidence>
<evidence type="ECO:0000259" key="7">
    <source>
        <dbReference type="PROSITE" id="PS51918"/>
    </source>
</evidence>
<dbReference type="InterPro" id="IPR058240">
    <property type="entry name" value="rSAM_sf"/>
</dbReference>
<name>A0A177E8J4_9BACT</name>
<dbReference type="PROSITE" id="PS01305">
    <property type="entry name" value="MOAA_NIFB_PQQE"/>
    <property type="match status" value="1"/>
</dbReference>
<dbReference type="RefSeq" id="WP_068541154.1">
    <property type="nucleotide sequence ID" value="NZ_LSFI01000008.1"/>
</dbReference>
<dbReference type="InterPro" id="IPR050377">
    <property type="entry name" value="Radical_SAM_PqqE_MftC-like"/>
</dbReference>
<evidence type="ECO:0000256" key="1">
    <source>
        <dbReference type="ARBA" id="ARBA00001966"/>
    </source>
</evidence>
<gene>
    <name evidence="8" type="ORF">TH606_02680</name>
</gene>
<accession>A0A177E8J4</accession>
<evidence type="ECO:0000256" key="2">
    <source>
        <dbReference type="ARBA" id="ARBA00022485"/>
    </source>
</evidence>
<dbReference type="SFLD" id="SFLDS00029">
    <property type="entry name" value="Radical_SAM"/>
    <property type="match status" value="1"/>
</dbReference>
<dbReference type="PANTHER" id="PTHR11228:SF34">
    <property type="entry name" value="TUNGSTEN-CONTAINING ALDEHYDE FERREDOXIN OXIDOREDUCTASE COFACTOR MODIFYING PROTEIN"/>
    <property type="match status" value="1"/>
</dbReference>
<comment type="cofactor">
    <cofactor evidence="1">
        <name>[4Fe-4S] cluster</name>
        <dbReference type="ChEBI" id="CHEBI:49883"/>
    </cofactor>
</comment>
<dbReference type="GO" id="GO:0051539">
    <property type="term" value="F:4 iron, 4 sulfur cluster binding"/>
    <property type="evidence" value="ECO:0007669"/>
    <property type="project" value="UniProtKB-KW"/>
</dbReference>
<evidence type="ECO:0000256" key="6">
    <source>
        <dbReference type="ARBA" id="ARBA00023014"/>
    </source>
</evidence>
<dbReference type="PANTHER" id="PTHR11228">
    <property type="entry name" value="RADICAL SAM DOMAIN PROTEIN"/>
    <property type="match status" value="1"/>
</dbReference>
<dbReference type="AlphaFoldDB" id="A0A177E8J4"/>
<dbReference type="PROSITE" id="PS51918">
    <property type="entry name" value="RADICAL_SAM"/>
    <property type="match status" value="1"/>
</dbReference>
<evidence type="ECO:0000313" key="9">
    <source>
        <dbReference type="Proteomes" id="UP000076964"/>
    </source>
</evidence>
<sequence length="375" mass="42439">MKKIQIEVTSLCNLNCTYCLKKYQEIIPEHLSPKNFEKILEQYPVQEFVLYGFGEPLLHPQIEDLLDMTKAKGKVFLLTNGTLTSKIKTVAQKVDSLGFSVDSISKSKFRGLVFQEILNTIEKLAETVPVKLSTVLSTENVNDFLSLVTWAGERGIDVSASNLVPYDSFMAEATLYLELSEKTVDVCQKFLKTFQEAKELFQGITSLSPQAKKIYQEILDHLDGYHLNLEALVKGWAKIARAKKAKNLLEKARELGDKFNISVELPQVFADEKKRFCPFEEALFVRADGQIAPCAELAYKHPLFVNLRQKEVQEYTGFSKVFNLKKKNIVGNYPWCGDCQLVDGCWFLEEGMDCYGNQPSCSECLYSAGLARCIL</sequence>
<dbReference type="Pfam" id="PF04055">
    <property type="entry name" value="Radical_SAM"/>
    <property type="match status" value="1"/>
</dbReference>
<dbReference type="Gene3D" id="3.20.20.70">
    <property type="entry name" value="Aldolase class I"/>
    <property type="match status" value="1"/>
</dbReference>
<keyword evidence="9" id="KW-1185">Reference proteome</keyword>
<dbReference type="InterPro" id="IPR034391">
    <property type="entry name" value="AdoMet-like_SPASM_containing"/>
</dbReference>
<dbReference type="OrthoDB" id="9772409at2"/>
<reference evidence="8 9" key="1">
    <citation type="submission" date="2016-02" db="EMBL/GenBank/DDBJ databases">
        <title>Draft genome sequence of Thermodesulfatator sp. S606.</title>
        <authorList>
            <person name="Lai Q."/>
            <person name="Cao J."/>
            <person name="Dupont S."/>
            <person name="Shao Z."/>
            <person name="Jebbar M."/>
            <person name="Alain K."/>
        </authorList>
    </citation>
    <scope>NUCLEOTIDE SEQUENCE [LARGE SCALE GENOMIC DNA]</scope>
    <source>
        <strain evidence="8 9">S606</strain>
    </source>
</reference>
<keyword evidence="6" id="KW-0411">Iron-sulfur</keyword>
<dbReference type="Proteomes" id="UP000076964">
    <property type="component" value="Unassembled WGS sequence"/>
</dbReference>
<dbReference type="SUPFAM" id="SSF102114">
    <property type="entry name" value="Radical SAM enzymes"/>
    <property type="match status" value="1"/>
</dbReference>
<evidence type="ECO:0000256" key="5">
    <source>
        <dbReference type="ARBA" id="ARBA00023004"/>
    </source>
</evidence>
<evidence type="ECO:0000256" key="4">
    <source>
        <dbReference type="ARBA" id="ARBA00022723"/>
    </source>
</evidence>
<dbReference type="SFLD" id="SFLDG01067">
    <property type="entry name" value="SPASM/twitch_domain_containing"/>
    <property type="match status" value="1"/>
</dbReference>
<protein>
    <recommendedName>
        <fullName evidence="7">Radical SAM core domain-containing protein</fullName>
    </recommendedName>
</protein>
<proteinExistence type="predicted"/>
<keyword evidence="3" id="KW-0949">S-adenosyl-L-methionine</keyword>
<evidence type="ECO:0000256" key="3">
    <source>
        <dbReference type="ARBA" id="ARBA00022691"/>
    </source>
</evidence>
<keyword evidence="4" id="KW-0479">Metal-binding</keyword>
<keyword evidence="2" id="KW-0004">4Fe-4S</keyword>
<dbReference type="InterPro" id="IPR000385">
    <property type="entry name" value="MoaA_NifB_PqqE_Fe-S-bd_CS"/>
</dbReference>
<feature type="domain" description="Radical SAM core" evidence="7">
    <location>
        <begin position="1"/>
        <end position="205"/>
    </location>
</feature>
<keyword evidence="5" id="KW-0408">Iron</keyword>
<comment type="caution">
    <text evidence="8">The sequence shown here is derived from an EMBL/GenBank/DDBJ whole genome shotgun (WGS) entry which is preliminary data.</text>
</comment>
<organism evidence="8 9">
    <name type="scientific">Thermodesulfatator autotrophicus</name>
    <dbReference type="NCBI Taxonomy" id="1795632"/>
    <lineage>
        <taxon>Bacteria</taxon>
        <taxon>Pseudomonadati</taxon>
        <taxon>Thermodesulfobacteriota</taxon>
        <taxon>Thermodesulfobacteria</taxon>
        <taxon>Thermodesulfobacteriales</taxon>
        <taxon>Thermodesulfatatoraceae</taxon>
        <taxon>Thermodesulfatator</taxon>
    </lineage>
</organism>
<dbReference type="CDD" id="cd01335">
    <property type="entry name" value="Radical_SAM"/>
    <property type="match status" value="1"/>
</dbReference>